<name>A0A4Y2E402_ARAVE</name>
<organism evidence="1 2">
    <name type="scientific">Araneus ventricosus</name>
    <name type="common">Orbweaver spider</name>
    <name type="synonym">Epeira ventricosa</name>
    <dbReference type="NCBI Taxonomy" id="182803"/>
    <lineage>
        <taxon>Eukaryota</taxon>
        <taxon>Metazoa</taxon>
        <taxon>Ecdysozoa</taxon>
        <taxon>Arthropoda</taxon>
        <taxon>Chelicerata</taxon>
        <taxon>Arachnida</taxon>
        <taxon>Araneae</taxon>
        <taxon>Araneomorphae</taxon>
        <taxon>Entelegynae</taxon>
        <taxon>Araneoidea</taxon>
        <taxon>Araneidae</taxon>
        <taxon>Araneus</taxon>
    </lineage>
</organism>
<accession>A0A4Y2E402</accession>
<evidence type="ECO:0000313" key="2">
    <source>
        <dbReference type="Proteomes" id="UP000499080"/>
    </source>
</evidence>
<feature type="non-terminal residue" evidence="1">
    <location>
        <position position="1"/>
    </location>
</feature>
<sequence>RLPYVPPPGSWLGSISPVTTTCRLAEDFFDTGIQKLVSRYDTDFNSGGSYGER</sequence>
<reference evidence="1 2" key="1">
    <citation type="journal article" date="2019" name="Sci. Rep.">
        <title>Orb-weaving spider Araneus ventricosus genome elucidates the spidroin gene catalogue.</title>
        <authorList>
            <person name="Kono N."/>
            <person name="Nakamura H."/>
            <person name="Ohtoshi R."/>
            <person name="Moran D.A.P."/>
            <person name="Shinohara A."/>
            <person name="Yoshida Y."/>
            <person name="Fujiwara M."/>
            <person name="Mori M."/>
            <person name="Tomita M."/>
            <person name="Arakawa K."/>
        </authorList>
    </citation>
    <scope>NUCLEOTIDE SEQUENCE [LARGE SCALE GENOMIC DNA]</scope>
</reference>
<evidence type="ECO:0000313" key="1">
    <source>
        <dbReference type="EMBL" id="GBM22768.1"/>
    </source>
</evidence>
<dbReference type="Proteomes" id="UP000499080">
    <property type="component" value="Unassembled WGS sequence"/>
</dbReference>
<proteinExistence type="predicted"/>
<protein>
    <submittedName>
        <fullName evidence="1">Uncharacterized protein</fullName>
    </submittedName>
</protein>
<dbReference type="EMBL" id="BGPR01244937">
    <property type="protein sequence ID" value="GBM22768.1"/>
    <property type="molecule type" value="Genomic_DNA"/>
</dbReference>
<gene>
    <name evidence="1" type="ORF">AVEN_203983_1</name>
</gene>
<comment type="caution">
    <text evidence="1">The sequence shown here is derived from an EMBL/GenBank/DDBJ whole genome shotgun (WGS) entry which is preliminary data.</text>
</comment>
<keyword evidence="2" id="KW-1185">Reference proteome</keyword>
<dbReference type="AlphaFoldDB" id="A0A4Y2E402"/>